<dbReference type="OrthoDB" id="2216648at2"/>
<sequence>MGLFDKFKKKQNDQDYRKLNEEEYYIAKPNFYEHNNEIVGICTLTEGVLTLLQKELNYAVNEKKIENYKLAIFSMTDDKVIAHLDYDKAIKVLENNAQANSDNYILVELNLEELRKLIDECNGEL</sequence>
<evidence type="ECO:0000313" key="1">
    <source>
        <dbReference type="EMBL" id="SDY75625.1"/>
    </source>
</evidence>
<gene>
    <name evidence="1" type="ORF">SAMN02910414_02301</name>
</gene>
<proteinExistence type="predicted"/>
<dbReference type="RefSeq" id="WP_074719042.1">
    <property type="nucleotide sequence ID" value="NZ_FNPG01000034.1"/>
</dbReference>
<protein>
    <submittedName>
        <fullName evidence="1">Uncharacterized protein</fullName>
    </submittedName>
</protein>
<name>A0A1H3MHT8_9FIRM</name>
<reference evidence="1 2" key="1">
    <citation type="submission" date="2016-10" db="EMBL/GenBank/DDBJ databases">
        <authorList>
            <person name="de Groot N.N."/>
        </authorList>
    </citation>
    <scope>NUCLEOTIDE SEQUENCE [LARGE SCALE GENOMIC DNA]</scope>
    <source>
        <strain evidence="1 2">DSM 14045</strain>
    </source>
</reference>
<dbReference type="EMBL" id="FNPG01000034">
    <property type="protein sequence ID" value="SDY75625.1"/>
    <property type="molecule type" value="Genomic_DNA"/>
</dbReference>
<dbReference type="Proteomes" id="UP000183918">
    <property type="component" value="Unassembled WGS sequence"/>
</dbReference>
<keyword evidence="2" id="KW-1185">Reference proteome</keyword>
<dbReference type="STRING" id="1122142.SAMN02910414_02301"/>
<organism evidence="1 2">
    <name type="scientific">Lachnobacterium bovis DSM 14045</name>
    <dbReference type="NCBI Taxonomy" id="1122142"/>
    <lineage>
        <taxon>Bacteria</taxon>
        <taxon>Bacillati</taxon>
        <taxon>Bacillota</taxon>
        <taxon>Clostridia</taxon>
        <taxon>Lachnospirales</taxon>
        <taxon>Lachnospiraceae</taxon>
        <taxon>Lachnobacterium</taxon>
    </lineage>
</organism>
<evidence type="ECO:0000313" key="2">
    <source>
        <dbReference type="Proteomes" id="UP000183918"/>
    </source>
</evidence>
<dbReference type="AlphaFoldDB" id="A0A1H3MHT8"/>
<accession>A0A1H3MHT8</accession>